<keyword evidence="1" id="KW-0560">Oxidoreductase</keyword>
<dbReference type="EMBL" id="CP042469">
    <property type="protein sequence ID" value="QOX65541.1"/>
    <property type="molecule type" value="Genomic_DNA"/>
</dbReference>
<keyword evidence="2" id="KW-1185">Reference proteome</keyword>
<sequence length="315" mass="34741">MAYKIFIDGQEGTTGLKIHNRLKSRADLTIQTIAEADRKEPEARLKMIQNADISFLCLPDAAAREIAALAGESSRILDTSTAHRTNQHWDYGMPELDKNQRTLIQKSNRIAVPGCHATGFISLVKPLIQYGIADAGYPFVCHSLTGYSGAGKNMIAQYESEGRNKELNSPRQYGLDQNHKHLPEMIAMTGIEYAPAFHPVIADYYCGMLITVPLHTRLLAKKMSPSILQQVFAEHYQDQPLITVKEFGEKPEDGFMAAGSLAETDGMEIYLCGHAEQITLMARYDNLGKGASGAAIQCMNIMLNLPETTGLVLHS</sequence>
<name>A0ACD1AGR8_9FIRM</name>
<dbReference type="EC" id="1.2.1.38" evidence="1"/>
<accession>A0ACD1AGR8</accession>
<reference evidence="1" key="1">
    <citation type="submission" date="2019-08" db="EMBL/GenBank/DDBJ databases">
        <title>Genome sequence of Clostridiales bacterium MT110.</title>
        <authorList>
            <person name="Cao J."/>
        </authorList>
    </citation>
    <scope>NUCLEOTIDE SEQUENCE</scope>
    <source>
        <strain evidence="1">MT110</strain>
    </source>
</reference>
<dbReference type="Proteomes" id="UP000594014">
    <property type="component" value="Chromosome"/>
</dbReference>
<proteinExistence type="predicted"/>
<protein>
    <submittedName>
        <fullName evidence="1">N-acetyl-gamma-glutamyl-phosphate reductase</fullName>
        <ecNumber evidence="1">1.2.1.38</ecNumber>
    </submittedName>
</protein>
<evidence type="ECO:0000313" key="2">
    <source>
        <dbReference type="Proteomes" id="UP000594014"/>
    </source>
</evidence>
<organism evidence="1 2">
    <name type="scientific">Anoxybacterium hadale</name>
    <dbReference type="NCBI Taxonomy" id="3408580"/>
    <lineage>
        <taxon>Bacteria</taxon>
        <taxon>Bacillati</taxon>
        <taxon>Bacillota</taxon>
        <taxon>Clostridia</taxon>
        <taxon>Peptostreptococcales</taxon>
        <taxon>Anaerovoracaceae</taxon>
        <taxon>Anoxybacterium</taxon>
    </lineage>
</organism>
<evidence type="ECO:0000313" key="1">
    <source>
        <dbReference type="EMBL" id="QOX65541.1"/>
    </source>
</evidence>
<gene>
    <name evidence="1" type="primary">argC</name>
    <name evidence="1" type="ORF">FRZ06_20330</name>
</gene>